<name>A0A0C3EEW3_9AGAM</name>
<dbReference type="HOGENOM" id="CLU_963653_0_0_1"/>
<reference evidence="2" key="2">
    <citation type="submission" date="2015-01" db="EMBL/GenBank/DDBJ databases">
        <title>Evolutionary Origins and Diversification of the Mycorrhizal Mutualists.</title>
        <authorList>
            <consortium name="DOE Joint Genome Institute"/>
            <consortium name="Mycorrhizal Genomics Consortium"/>
            <person name="Kohler A."/>
            <person name="Kuo A."/>
            <person name="Nagy L.G."/>
            <person name="Floudas D."/>
            <person name="Copeland A."/>
            <person name="Barry K.W."/>
            <person name="Cichocki N."/>
            <person name="Veneault-Fourrey C."/>
            <person name="LaButti K."/>
            <person name="Lindquist E.A."/>
            <person name="Lipzen A."/>
            <person name="Lundell T."/>
            <person name="Morin E."/>
            <person name="Murat C."/>
            <person name="Riley R."/>
            <person name="Ohm R."/>
            <person name="Sun H."/>
            <person name="Tunlid A."/>
            <person name="Henrissat B."/>
            <person name="Grigoriev I.V."/>
            <person name="Hibbett D.S."/>
            <person name="Martin F."/>
        </authorList>
    </citation>
    <scope>NUCLEOTIDE SEQUENCE [LARGE SCALE GENOMIC DNA]</scope>
    <source>
        <strain evidence="2">Foug A</strain>
    </source>
</reference>
<evidence type="ECO:0000313" key="2">
    <source>
        <dbReference type="Proteomes" id="UP000053989"/>
    </source>
</evidence>
<protein>
    <submittedName>
        <fullName evidence="1">Uncharacterized protein</fullName>
    </submittedName>
</protein>
<evidence type="ECO:0000313" key="1">
    <source>
        <dbReference type="EMBL" id="KIM66849.1"/>
    </source>
</evidence>
<dbReference type="InParanoid" id="A0A0C3EEW3"/>
<dbReference type="EMBL" id="KN822015">
    <property type="protein sequence ID" value="KIM66849.1"/>
    <property type="molecule type" value="Genomic_DNA"/>
</dbReference>
<keyword evidence="2" id="KW-1185">Reference proteome</keyword>
<dbReference type="AlphaFoldDB" id="A0A0C3EEW3"/>
<organism evidence="1 2">
    <name type="scientific">Scleroderma citrinum Foug A</name>
    <dbReference type="NCBI Taxonomy" id="1036808"/>
    <lineage>
        <taxon>Eukaryota</taxon>
        <taxon>Fungi</taxon>
        <taxon>Dikarya</taxon>
        <taxon>Basidiomycota</taxon>
        <taxon>Agaricomycotina</taxon>
        <taxon>Agaricomycetes</taxon>
        <taxon>Agaricomycetidae</taxon>
        <taxon>Boletales</taxon>
        <taxon>Sclerodermatineae</taxon>
        <taxon>Sclerodermataceae</taxon>
        <taxon>Scleroderma</taxon>
    </lineage>
</organism>
<reference evidence="1 2" key="1">
    <citation type="submission" date="2014-04" db="EMBL/GenBank/DDBJ databases">
        <authorList>
            <consortium name="DOE Joint Genome Institute"/>
            <person name="Kuo A."/>
            <person name="Kohler A."/>
            <person name="Nagy L.G."/>
            <person name="Floudas D."/>
            <person name="Copeland A."/>
            <person name="Barry K.W."/>
            <person name="Cichocki N."/>
            <person name="Veneault-Fourrey C."/>
            <person name="LaButti K."/>
            <person name="Lindquist E.A."/>
            <person name="Lipzen A."/>
            <person name="Lundell T."/>
            <person name="Morin E."/>
            <person name="Murat C."/>
            <person name="Sun H."/>
            <person name="Tunlid A."/>
            <person name="Henrissat B."/>
            <person name="Grigoriev I.V."/>
            <person name="Hibbett D.S."/>
            <person name="Martin F."/>
            <person name="Nordberg H.P."/>
            <person name="Cantor M.N."/>
            <person name="Hua S.X."/>
        </authorList>
    </citation>
    <scope>NUCLEOTIDE SEQUENCE [LARGE SCALE GENOMIC DNA]</scope>
    <source>
        <strain evidence="1 2">Foug A</strain>
    </source>
</reference>
<gene>
    <name evidence="1" type="ORF">SCLCIDRAFT_257448</name>
</gene>
<accession>A0A0C3EEW3</accession>
<sequence>MHHITRAYPFTYEAGRVRGRTTSVLVASAVLRAHQARSGSAVERHGFSREPQIIYYMTLISTKMQARWNTLLAKLDHALLDRMCSSRRTTHKWGISPVRLVDHKRSRVTEQMTSVATMTTCIHRLLKVRSKTPLLVLNRQRKEAAPVCQLPCRRRVLCEVLVFPSDRKVDTHPVSHLSHYVLDDPAAEPSERVRIARYCPLLEDIAPTISTEFRMDSDTKFFIHCSSDDGRPTKPEIRVVASSPPWHLSPAPSRIEGPNVIRRRVADIASCSLLRRLYLFQGSNHMVRS</sequence>
<proteinExistence type="predicted"/>
<dbReference type="Proteomes" id="UP000053989">
    <property type="component" value="Unassembled WGS sequence"/>
</dbReference>